<protein>
    <submittedName>
        <fullName evidence="1">Uncharacterized protein</fullName>
    </submittedName>
</protein>
<evidence type="ECO:0000313" key="2">
    <source>
        <dbReference type="Proteomes" id="UP000710385"/>
    </source>
</evidence>
<dbReference type="EMBL" id="JABTTY010000001">
    <property type="protein sequence ID" value="MBE7524822.1"/>
    <property type="molecule type" value="Genomic_DNA"/>
</dbReference>
<proteinExistence type="predicted"/>
<organism evidence="1 2">
    <name type="scientific">candidate division WWE3 bacterium</name>
    <dbReference type="NCBI Taxonomy" id="2053526"/>
    <lineage>
        <taxon>Bacteria</taxon>
        <taxon>Katanobacteria</taxon>
    </lineage>
</organism>
<comment type="caution">
    <text evidence="1">The sequence shown here is derived from an EMBL/GenBank/DDBJ whole genome shotgun (WGS) entry which is preliminary data.</text>
</comment>
<evidence type="ECO:0000313" key="1">
    <source>
        <dbReference type="EMBL" id="MBE7524822.1"/>
    </source>
</evidence>
<reference evidence="1" key="1">
    <citation type="submission" date="2020-05" db="EMBL/GenBank/DDBJ databases">
        <title>High-Quality Genomes of Partial-Nitritation/Anammox System by Hierarchical Clustering Based Hybrid Assembly.</title>
        <authorList>
            <person name="Liu L."/>
            <person name="Wang Y."/>
            <person name="Che Y."/>
            <person name="Chen Y."/>
            <person name="Xia Y."/>
            <person name="Luo R."/>
            <person name="Cheng S.H."/>
            <person name="Zheng C."/>
            <person name="Zhang T."/>
        </authorList>
    </citation>
    <scope>NUCLEOTIDE SEQUENCE</scope>
    <source>
        <strain evidence="1">H1_PAT1</strain>
    </source>
</reference>
<sequence>MEQHILSTFETCRPGDFYFVYIDQGIVFRLERVDASRCNPFICLEEVIPRDAEIGQTLRRCHALVLDVLNPLLMVSCGLRFRFAGAADITGETECQDVSKFLEDRIRDPLKQSFRSDASYRLYYELEECLP</sequence>
<dbReference type="Proteomes" id="UP000710385">
    <property type="component" value="Unassembled WGS sequence"/>
</dbReference>
<name>A0A928TR83_UNCKA</name>
<dbReference type="AlphaFoldDB" id="A0A928TR83"/>
<gene>
    <name evidence="1" type="ORF">HS096_00270</name>
</gene>
<accession>A0A928TR83</accession>